<keyword evidence="6 9" id="KW-0472">Membrane</keyword>
<dbReference type="SMART" id="SM00409">
    <property type="entry name" value="IG"/>
    <property type="match status" value="1"/>
</dbReference>
<dbReference type="Bgee" id="ENSORLG00000029304">
    <property type="expression patterns" value="Expressed in intestine and 12 other cell types or tissues"/>
</dbReference>
<dbReference type="Gene3D" id="1.10.10.10">
    <property type="entry name" value="Winged helix-like DNA-binding domain superfamily/Winged helix DNA-binding domain"/>
    <property type="match status" value="1"/>
</dbReference>
<comment type="subcellular location">
    <subcellularLocation>
        <location evidence="1">Membrane</location>
        <topology evidence="1">Single-pass type I membrane protein</topology>
    </subcellularLocation>
</comment>
<dbReference type="GO" id="GO:0009897">
    <property type="term" value="C:external side of plasma membrane"/>
    <property type="evidence" value="ECO:0000318"/>
    <property type="project" value="GO_Central"/>
</dbReference>
<evidence type="ECO:0000313" key="13">
    <source>
        <dbReference type="Proteomes" id="UP000001038"/>
    </source>
</evidence>
<reference evidence="12" key="2">
    <citation type="submission" date="2025-08" db="UniProtKB">
        <authorList>
            <consortium name="Ensembl"/>
        </authorList>
    </citation>
    <scope>IDENTIFICATION</scope>
    <source>
        <strain evidence="12">Hd-rR</strain>
    </source>
</reference>
<dbReference type="PROSITE" id="PS50188">
    <property type="entry name" value="B302_SPRY"/>
    <property type="match status" value="1"/>
</dbReference>
<dbReference type="Pfam" id="PF25787">
    <property type="entry name" value="HTH_SB"/>
    <property type="match status" value="1"/>
</dbReference>
<dbReference type="InterPro" id="IPR003879">
    <property type="entry name" value="Butyrophylin_SPRY"/>
</dbReference>
<dbReference type="InterPro" id="IPR001870">
    <property type="entry name" value="B30.2/SPRY"/>
</dbReference>
<keyword evidence="5 9" id="KW-1133">Transmembrane helix</keyword>
<feature type="domain" description="Ig-like" evidence="11">
    <location>
        <begin position="52"/>
        <end position="177"/>
    </location>
</feature>
<dbReference type="SUPFAM" id="SSF48726">
    <property type="entry name" value="Immunoglobulin"/>
    <property type="match status" value="2"/>
</dbReference>
<evidence type="ECO:0000256" key="4">
    <source>
        <dbReference type="ARBA" id="ARBA00022729"/>
    </source>
</evidence>
<dbReference type="Gene3D" id="2.60.120.920">
    <property type="match status" value="1"/>
</dbReference>
<evidence type="ECO:0000256" key="7">
    <source>
        <dbReference type="ARBA" id="ARBA00023319"/>
    </source>
</evidence>
<dbReference type="InterPro" id="IPR013106">
    <property type="entry name" value="Ig_V-set"/>
</dbReference>
<feature type="compositionally biased region" description="Basic and acidic residues" evidence="8">
    <location>
        <begin position="495"/>
        <end position="519"/>
    </location>
</feature>
<dbReference type="AlphaFoldDB" id="A0A3B3IN98"/>
<dbReference type="InterPro" id="IPR003877">
    <property type="entry name" value="SPRY_dom"/>
</dbReference>
<name>A0A3B3IN98_ORYLA</name>
<dbReference type="GO" id="GO:0005102">
    <property type="term" value="F:signaling receptor binding"/>
    <property type="evidence" value="ECO:0000318"/>
    <property type="project" value="GO_Central"/>
</dbReference>
<dbReference type="SUPFAM" id="SSF49899">
    <property type="entry name" value="Concanavalin A-like lectins/glucanases"/>
    <property type="match status" value="1"/>
</dbReference>
<protein>
    <recommendedName>
        <fullName evidence="14">Ig-like domain-containing protein</fullName>
    </recommendedName>
</protein>
<dbReference type="InterPro" id="IPR050504">
    <property type="entry name" value="IgSF_BTN/MOG"/>
</dbReference>
<comment type="similarity">
    <text evidence="2">Belongs to the immunoglobulin superfamily. BTN/MOG family.</text>
</comment>
<feature type="domain" description="B30.2/SPRY" evidence="10">
    <location>
        <begin position="287"/>
        <end position="489"/>
    </location>
</feature>
<evidence type="ECO:0000313" key="12">
    <source>
        <dbReference type="Ensembl" id="ENSORLP00000045421.1"/>
    </source>
</evidence>
<dbReference type="STRING" id="8090.ENSORLP00000045421"/>
<dbReference type="InterPro" id="IPR036179">
    <property type="entry name" value="Ig-like_dom_sf"/>
</dbReference>
<organism evidence="12 13">
    <name type="scientific">Oryzias latipes</name>
    <name type="common">Japanese rice fish</name>
    <name type="synonym">Japanese killifish</name>
    <dbReference type="NCBI Taxonomy" id="8090"/>
    <lineage>
        <taxon>Eukaryota</taxon>
        <taxon>Metazoa</taxon>
        <taxon>Chordata</taxon>
        <taxon>Craniata</taxon>
        <taxon>Vertebrata</taxon>
        <taxon>Euteleostomi</taxon>
        <taxon>Actinopterygii</taxon>
        <taxon>Neopterygii</taxon>
        <taxon>Teleostei</taxon>
        <taxon>Neoteleostei</taxon>
        <taxon>Acanthomorphata</taxon>
        <taxon>Ovalentaria</taxon>
        <taxon>Atherinomorphae</taxon>
        <taxon>Beloniformes</taxon>
        <taxon>Adrianichthyidae</taxon>
        <taxon>Oryziinae</taxon>
        <taxon>Oryzias</taxon>
    </lineage>
</organism>
<evidence type="ECO:0000256" key="9">
    <source>
        <dbReference type="SAM" id="Phobius"/>
    </source>
</evidence>
<feature type="region of interest" description="Disordered" evidence="8">
    <location>
        <begin position="485"/>
        <end position="519"/>
    </location>
</feature>
<dbReference type="PANTHER" id="PTHR24100">
    <property type="entry name" value="BUTYROPHILIN"/>
    <property type="match status" value="1"/>
</dbReference>
<dbReference type="SMART" id="SM00449">
    <property type="entry name" value="SPRY"/>
    <property type="match status" value="1"/>
</dbReference>
<dbReference type="InterPro" id="IPR013783">
    <property type="entry name" value="Ig-like_fold"/>
</dbReference>
<dbReference type="GO" id="GO:0050852">
    <property type="term" value="P:T cell receptor signaling pathway"/>
    <property type="evidence" value="ECO:0000318"/>
    <property type="project" value="GO_Central"/>
</dbReference>
<evidence type="ECO:0000256" key="1">
    <source>
        <dbReference type="ARBA" id="ARBA00004479"/>
    </source>
</evidence>
<dbReference type="PROSITE" id="PS50835">
    <property type="entry name" value="IG_LIKE"/>
    <property type="match status" value="2"/>
</dbReference>
<keyword evidence="4" id="KW-0732">Signal</keyword>
<feature type="domain" description="Ig-like" evidence="11">
    <location>
        <begin position="191"/>
        <end position="256"/>
    </location>
</feature>
<gene>
    <name evidence="12" type="primary">LOC101161603</name>
</gene>
<dbReference type="InterPro" id="IPR036388">
    <property type="entry name" value="WH-like_DNA-bd_sf"/>
</dbReference>
<dbReference type="GeneTree" id="ENSGT01120000271914"/>
<evidence type="ECO:0000256" key="8">
    <source>
        <dbReference type="SAM" id="MobiDB-lite"/>
    </source>
</evidence>
<evidence type="ECO:0008006" key="14">
    <source>
        <dbReference type="Google" id="ProtNLM"/>
    </source>
</evidence>
<dbReference type="Proteomes" id="UP000001038">
    <property type="component" value="Chromosome 18"/>
</dbReference>
<evidence type="ECO:0000256" key="3">
    <source>
        <dbReference type="ARBA" id="ARBA00022692"/>
    </source>
</evidence>
<dbReference type="InterPro" id="IPR013320">
    <property type="entry name" value="ConA-like_dom_sf"/>
</dbReference>
<reference evidence="12" key="3">
    <citation type="submission" date="2025-09" db="UniProtKB">
        <authorList>
            <consortium name="Ensembl"/>
        </authorList>
    </citation>
    <scope>IDENTIFICATION</scope>
    <source>
        <strain evidence="12">Hd-rR</strain>
    </source>
</reference>
<dbReference type="Pfam" id="PF00622">
    <property type="entry name" value="SPRY"/>
    <property type="match status" value="1"/>
</dbReference>
<dbReference type="Ensembl" id="ENSORLT00000046882.1">
    <property type="protein sequence ID" value="ENSORLP00000045421.1"/>
    <property type="gene ID" value="ENSORLG00000029304.1"/>
</dbReference>
<dbReference type="PANTHER" id="PTHR24100:SF149">
    <property type="entry name" value="BG-LIKE ANTIGEN 1-RELATED"/>
    <property type="match status" value="1"/>
</dbReference>
<dbReference type="InterPro" id="IPR053896">
    <property type="entry name" value="BTN3A2-like_Ig-C"/>
</dbReference>
<dbReference type="InterPro" id="IPR003599">
    <property type="entry name" value="Ig_sub"/>
</dbReference>
<evidence type="ECO:0000259" key="10">
    <source>
        <dbReference type="PROSITE" id="PS50188"/>
    </source>
</evidence>
<dbReference type="Pfam" id="PF22705">
    <property type="entry name" value="C2-set_3"/>
    <property type="match status" value="1"/>
</dbReference>
<dbReference type="PRINTS" id="PR01407">
    <property type="entry name" value="BUTYPHLNCDUF"/>
</dbReference>
<keyword evidence="13" id="KW-1185">Reference proteome</keyword>
<evidence type="ECO:0000256" key="6">
    <source>
        <dbReference type="ARBA" id="ARBA00023136"/>
    </source>
</evidence>
<feature type="transmembrane region" description="Helical" evidence="9">
    <location>
        <begin position="268"/>
        <end position="288"/>
    </location>
</feature>
<accession>A0A3B3IN98</accession>
<evidence type="ECO:0000259" key="11">
    <source>
        <dbReference type="PROSITE" id="PS50835"/>
    </source>
</evidence>
<dbReference type="InParanoid" id="A0A3B3IN98"/>
<dbReference type="GO" id="GO:0001817">
    <property type="term" value="P:regulation of cytokine production"/>
    <property type="evidence" value="ECO:0000318"/>
    <property type="project" value="GO_Central"/>
</dbReference>
<proteinExistence type="inferred from homology"/>
<feature type="region of interest" description="Disordered" evidence="8">
    <location>
        <begin position="556"/>
        <end position="578"/>
    </location>
</feature>
<dbReference type="InterPro" id="IPR043136">
    <property type="entry name" value="B30.2/SPRY_sf"/>
</dbReference>
<dbReference type="InterPro" id="IPR057667">
    <property type="entry name" value="HTH_SB"/>
</dbReference>
<dbReference type="Pfam" id="PF07686">
    <property type="entry name" value="V-set"/>
    <property type="match status" value="1"/>
</dbReference>
<evidence type="ECO:0000256" key="5">
    <source>
        <dbReference type="ARBA" id="ARBA00022989"/>
    </source>
</evidence>
<keyword evidence="7" id="KW-0393">Immunoglobulin domain</keyword>
<dbReference type="Gene3D" id="2.60.40.10">
    <property type="entry name" value="Immunoglobulins"/>
    <property type="match status" value="2"/>
</dbReference>
<keyword evidence="3 9" id="KW-0812">Transmembrane</keyword>
<dbReference type="InterPro" id="IPR007110">
    <property type="entry name" value="Ig-like_dom"/>
</dbReference>
<sequence>LLKRFLTSKVLDKKHCMMGKSKELSKDLRNLIVAKHTEGFGYRRISKLLKVPVSTIGTFAVSVGDPKSVQRGQTVLMPCWLNPSQNAENLEIRWYREENFDTPAILKMPGKAGVLSMEASFIGRVSFHAKDATSGGLKMGDVSFQLTNVTIKDEGKYTCYVSGLQEHDSGSMHLYVTGSLPVLSAVWQKDNSVNVSCESEGWFPQPELRWSEDQTNNRATFVRDSSGLVRVHSWIVVNASSEVSCSVGLPNTKAVVVRLHSGSSNGGWIAFTILLIIIMMALLGFMLYKKKVRLLILFNSRFPSSTVNIKLEKTNELLLIKELEDKQGVVLRDNREKPLPDGVPHFTAITGTPGFSHGKHYWEVSLKIPNVPVKLSWWIGVTSSPEIPQREDFSPNTSNGFWFLSSSPEDKDHIQFSTVPQVRLPVHSRPQTVGVFLDYDQGELSFYDVDCKCIIGSLTAEFRGQVFPLFNPGKGETAPMRILQRTEQSQNVDPGPDRDAPPPTGEERPPAEAADHAEPTAETLAAAPPEGNEASLGSTERSLVAGADHLKPSVEPSETLAAAPPGELKASPGSTEGSKAASAKLCADHPGENCDCEDLELQLHILAKKFESNLQI</sequence>
<reference evidence="12 13" key="1">
    <citation type="journal article" date="2007" name="Nature">
        <title>The medaka draft genome and insights into vertebrate genome evolution.</title>
        <authorList>
            <person name="Kasahara M."/>
            <person name="Naruse K."/>
            <person name="Sasaki S."/>
            <person name="Nakatani Y."/>
            <person name="Qu W."/>
            <person name="Ahsan B."/>
            <person name="Yamada T."/>
            <person name="Nagayasu Y."/>
            <person name="Doi K."/>
            <person name="Kasai Y."/>
            <person name="Jindo T."/>
            <person name="Kobayashi D."/>
            <person name="Shimada A."/>
            <person name="Toyoda A."/>
            <person name="Kuroki Y."/>
            <person name="Fujiyama A."/>
            <person name="Sasaki T."/>
            <person name="Shimizu A."/>
            <person name="Asakawa S."/>
            <person name="Shimizu N."/>
            <person name="Hashimoto S."/>
            <person name="Yang J."/>
            <person name="Lee Y."/>
            <person name="Matsushima K."/>
            <person name="Sugano S."/>
            <person name="Sakaizumi M."/>
            <person name="Narita T."/>
            <person name="Ohishi K."/>
            <person name="Haga S."/>
            <person name="Ohta F."/>
            <person name="Nomoto H."/>
            <person name="Nogata K."/>
            <person name="Morishita T."/>
            <person name="Endo T."/>
            <person name="Shin-I T."/>
            <person name="Takeda H."/>
            <person name="Morishita S."/>
            <person name="Kohara Y."/>
        </authorList>
    </citation>
    <scope>NUCLEOTIDE SEQUENCE [LARGE SCALE GENOMIC DNA]</scope>
    <source>
        <strain evidence="12 13">Hd-rR</strain>
    </source>
</reference>
<evidence type="ECO:0000256" key="2">
    <source>
        <dbReference type="ARBA" id="ARBA00007591"/>
    </source>
</evidence>